<evidence type="ECO:0000256" key="4">
    <source>
        <dbReference type="ARBA" id="ARBA00050933"/>
    </source>
</evidence>
<dbReference type="EMBL" id="JBAMIC010000003">
    <property type="protein sequence ID" value="KAK7109535.1"/>
    <property type="molecule type" value="Genomic_DNA"/>
</dbReference>
<reference evidence="10 11" key="1">
    <citation type="submission" date="2024-02" db="EMBL/GenBank/DDBJ databases">
        <title>Chromosome-scale genome assembly of the rough periwinkle Littorina saxatilis.</title>
        <authorList>
            <person name="De Jode A."/>
            <person name="Faria R."/>
            <person name="Formenti G."/>
            <person name="Sims Y."/>
            <person name="Smith T.P."/>
            <person name="Tracey A."/>
            <person name="Wood J.M.D."/>
            <person name="Zagrodzka Z.B."/>
            <person name="Johannesson K."/>
            <person name="Butlin R.K."/>
            <person name="Leder E.H."/>
        </authorList>
    </citation>
    <scope>NUCLEOTIDE SEQUENCE [LARGE SCALE GENOMIC DNA]</scope>
    <source>
        <strain evidence="10">Snail1</strain>
        <tissue evidence="10">Muscle</tissue>
    </source>
</reference>
<dbReference type="EC" id="3.2.1.169" evidence="6"/>
<evidence type="ECO:0000256" key="3">
    <source>
        <dbReference type="ARBA" id="ARBA00030512"/>
    </source>
</evidence>
<name>A0AAN9GK04_9CAEN</name>
<dbReference type="Proteomes" id="UP001374579">
    <property type="component" value="Unassembled WGS sequence"/>
</dbReference>
<feature type="domain" description="GH84" evidence="9">
    <location>
        <begin position="15"/>
        <end position="291"/>
    </location>
</feature>
<comment type="caution">
    <text evidence="10">The sequence shown here is derived from an EMBL/GenBank/DDBJ whole genome shotgun (WGS) entry which is preliminary data.</text>
</comment>
<evidence type="ECO:0000256" key="8">
    <source>
        <dbReference type="SAM" id="MobiDB-lite"/>
    </source>
</evidence>
<proteinExistence type="predicted"/>
<dbReference type="PROSITE" id="PS52009">
    <property type="entry name" value="GH84"/>
    <property type="match status" value="1"/>
</dbReference>
<keyword evidence="1" id="KW-0378">Hydrolase</keyword>
<dbReference type="Gene3D" id="1.20.58.240">
    <property type="entry name" value="STAT, domain 1"/>
    <property type="match status" value="1"/>
</dbReference>
<evidence type="ECO:0000259" key="9">
    <source>
        <dbReference type="PROSITE" id="PS52009"/>
    </source>
</evidence>
<evidence type="ECO:0000256" key="5">
    <source>
        <dbReference type="ARBA" id="ARBA00052136"/>
    </source>
</evidence>
<evidence type="ECO:0000313" key="10">
    <source>
        <dbReference type="EMBL" id="KAK7109535.1"/>
    </source>
</evidence>
<evidence type="ECO:0000256" key="1">
    <source>
        <dbReference type="ARBA" id="ARBA00022801"/>
    </source>
</evidence>
<dbReference type="InterPro" id="IPR011496">
    <property type="entry name" value="O-GlcNAcase_cat"/>
</dbReference>
<evidence type="ECO:0000256" key="6">
    <source>
        <dbReference type="ARBA" id="ARBA00066938"/>
    </source>
</evidence>
<evidence type="ECO:0000256" key="7">
    <source>
        <dbReference type="ARBA" id="ARBA00076634"/>
    </source>
</evidence>
<dbReference type="PANTHER" id="PTHR13170:SF16">
    <property type="entry name" value="PROTEIN O-GLCNACASE"/>
    <property type="match status" value="1"/>
</dbReference>
<comment type="catalytic activity">
    <reaction evidence="5">
        <text>3-O-(N-acetyl-beta-D-glucosaminyl)-L-threonyl-[protein] + H2O = L-threonyl-[protein] + N-acetyl-D-glucosamine</text>
        <dbReference type="Rhea" id="RHEA:48892"/>
        <dbReference type="Rhea" id="RHEA-COMP:11060"/>
        <dbReference type="Rhea" id="RHEA-COMP:12252"/>
        <dbReference type="ChEBI" id="CHEBI:15377"/>
        <dbReference type="ChEBI" id="CHEBI:30013"/>
        <dbReference type="ChEBI" id="CHEBI:90840"/>
        <dbReference type="ChEBI" id="CHEBI:506227"/>
        <dbReference type="EC" id="3.2.1.169"/>
    </reaction>
</comment>
<feature type="compositionally biased region" description="Low complexity" evidence="8">
    <location>
        <begin position="495"/>
        <end position="511"/>
    </location>
</feature>
<dbReference type="InterPro" id="IPR017853">
    <property type="entry name" value="GH"/>
</dbReference>
<dbReference type="Gene3D" id="3.40.630.30">
    <property type="match status" value="1"/>
</dbReference>
<organism evidence="10 11">
    <name type="scientific">Littorina saxatilis</name>
    <dbReference type="NCBI Taxonomy" id="31220"/>
    <lineage>
        <taxon>Eukaryota</taxon>
        <taxon>Metazoa</taxon>
        <taxon>Spiralia</taxon>
        <taxon>Lophotrochozoa</taxon>
        <taxon>Mollusca</taxon>
        <taxon>Gastropoda</taxon>
        <taxon>Caenogastropoda</taxon>
        <taxon>Littorinimorpha</taxon>
        <taxon>Littorinoidea</taxon>
        <taxon>Littorinidae</taxon>
        <taxon>Littorina</taxon>
    </lineage>
</organism>
<evidence type="ECO:0000313" key="11">
    <source>
        <dbReference type="Proteomes" id="UP001374579"/>
    </source>
</evidence>
<keyword evidence="11" id="KW-1185">Reference proteome</keyword>
<dbReference type="FunFam" id="3.20.20.80:FF:000009">
    <property type="entry name" value="O-GlcNAcase BT_4395"/>
    <property type="match status" value="1"/>
</dbReference>
<accession>A0AAN9GK04</accession>
<dbReference type="GO" id="GO:0009100">
    <property type="term" value="P:glycoprotein metabolic process"/>
    <property type="evidence" value="ECO:0007669"/>
    <property type="project" value="TreeGrafter"/>
</dbReference>
<dbReference type="AlphaFoldDB" id="A0AAN9GK04"/>
<dbReference type="PANTHER" id="PTHR13170">
    <property type="entry name" value="O-GLCNACASE"/>
    <property type="match status" value="1"/>
</dbReference>
<gene>
    <name evidence="10" type="ORF">V1264_013563</name>
</gene>
<dbReference type="GO" id="GO:0016231">
    <property type="term" value="F:beta-N-acetylglucosaminidase activity"/>
    <property type="evidence" value="ECO:0007669"/>
    <property type="project" value="TreeGrafter"/>
</dbReference>
<dbReference type="SUPFAM" id="SSF51445">
    <property type="entry name" value="(Trans)glycosidases"/>
    <property type="match status" value="1"/>
</dbReference>
<keyword evidence="2" id="KW-0326">Glycosidase</keyword>
<feature type="region of interest" description="Disordered" evidence="8">
    <location>
        <begin position="495"/>
        <end position="526"/>
    </location>
</feature>
<sequence>MTGADSTETRRKDDFTLGVVEGFYGLPWSAEQRKILFAWMQKMGLNTYMYAPKDDIKHRAHWRDLYSVEEADILTNLIESACEHEVTFVYAISPGLDISFSNPKDVVALKRKLEQVATFGCKAFALLFDDIDPELSEADRSAFASFAHAQVSVANEVYEHLGQPMKFLFCPTEYCTSRAVPNILSSGYLNILGSKLLPGIDVMWTGCKVISKKITIKTLEEISTVLKRPPVIWDNIHANDYDPRRVFLGPYDGRSPEIIPYIRGVMTNPNCEFEANFVACHTLGQWSKSNPDGVKKDIIASDRLSPIAADIKLETEVDTCSDEDLPSLGACYKSRQALKLAVKEWYNEFLKLRHPHRRVPPSTVQLSAPPGVPISQSHVPSPVPGAVPVVSMPIPDMMKTCTVTTPTVITSTMSIQGTPAGAPVPIVQPTPAPPEAIAACVTEIASNPNISLLQPLSEPVNALTEDFITTNDLDGLSDCGNDVEAMDCVPSPAVTTPASAAANQNNGSSESLMQVEGCDSSDKPDSSAAACAEFESCETDKVPQASPAPSNLENGPVSKEDVALLTEMFYLPFEHGGKALHFLHVLHWLIENLQAVQPAKKGSDEHKEWIVRAADFEKCVQDLDAMLCRLFYSPNKALLCCMHTYLWDLKSTLAVCLAFIKWLELGLVHDVSALPCTKMATWFSEGYKEAFTSGDMEPWAFRGGLQSELQRLLPIAAAHDLFFIKPPEIIVPVLPRFRPYQPEDEEAVYDICLKTCDDGMDGTDVFPENPKLIGDRLVGRFLSLSPEFCFVSEDQHGVSGYVLAASDARRFLAKTKEAWTPAMREKYPKPLHDDISPAEEVMLSFHNEPSQPGEDVYSRFPSLLRMDILATRLTDPAVPRRLLACVLCALKAAGSYGVHTELNTGDEFMTDVYTKLGFVNVGSESDKSSEDMIYMGRLF</sequence>
<protein>
    <recommendedName>
        <fullName evidence="6">protein O-GlcNAcase</fullName>
        <ecNumber evidence="6">3.2.1.169</ecNumber>
    </recommendedName>
    <alternativeName>
        <fullName evidence="3">Beta-N-acetylhexosaminidase</fullName>
    </alternativeName>
    <alternativeName>
        <fullName evidence="7">Beta-hexosaminidase</fullName>
    </alternativeName>
</protein>
<dbReference type="Gene3D" id="3.20.20.80">
    <property type="entry name" value="Glycosidases"/>
    <property type="match status" value="1"/>
</dbReference>
<evidence type="ECO:0000256" key="2">
    <source>
        <dbReference type="ARBA" id="ARBA00023295"/>
    </source>
</evidence>
<dbReference type="InterPro" id="IPR051822">
    <property type="entry name" value="Glycosyl_Hydrolase_84"/>
</dbReference>
<dbReference type="Pfam" id="PF07555">
    <property type="entry name" value="NAGidase"/>
    <property type="match status" value="1"/>
</dbReference>
<dbReference type="GO" id="GO:0102571">
    <property type="term" value="F:[protein]-3-O-(N-acetyl-D-glucosaminyl)-L-serine/L-threonine O-N-acetyl-alpha-D-glucosaminase activity"/>
    <property type="evidence" value="ECO:0007669"/>
    <property type="project" value="UniProtKB-EC"/>
</dbReference>
<comment type="catalytic activity">
    <reaction evidence="4">
        <text>3-O-(N-acetyl-beta-D-glucosaminyl)-L-seryl-[protein] + H2O = N-acetyl-D-glucosamine + L-seryl-[protein]</text>
        <dbReference type="Rhea" id="RHEA:48876"/>
        <dbReference type="Rhea" id="RHEA-COMP:9863"/>
        <dbReference type="Rhea" id="RHEA-COMP:12251"/>
        <dbReference type="ChEBI" id="CHEBI:15377"/>
        <dbReference type="ChEBI" id="CHEBI:29999"/>
        <dbReference type="ChEBI" id="CHEBI:90838"/>
        <dbReference type="ChEBI" id="CHEBI:506227"/>
        <dbReference type="EC" id="3.2.1.169"/>
    </reaction>
</comment>